<evidence type="ECO:0000256" key="4">
    <source>
        <dbReference type="ARBA" id="ARBA00022519"/>
    </source>
</evidence>
<evidence type="ECO:0000313" key="10">
    <source>
        <dbReference type="EMBL" id="REI39928.1"/>
    </source>
</evidence>
<dbReference type="PROSITE" id="PS50928">
    <property type="entry name" value="ABC_TM1"/>
    <property type="match status" value="1"/>
</dbReference>
<evidence type="ECO:0000256" key="2">
    <source>
        <dbReference type="ARBA" id="ARBA00022448"/>
    </source>
</evidence>
<evidence type="ECO:0000256" key="5">
    <source>
        <dbReference type="ARBA" id="ARBA00022692"/>
    </source>
</evidence>
<feature type="transmembrane region" description="Helical" evidence="8">
    <location>
        <begin position="151"/>
        <end position="171"/>
    </location>
</feature>
<protein>
    <submittedName>
        <fullName evidence="10">ABC transporter permease subunit</fullName>
    </submittedName>
</protein>
<accession>A0ABX9KE57</accession>
<feature type="domain" description="ABC transmembrane type-1" evidence="9">
    <location>
        <begin position="10"/>
        <end position="198"/>
    </location>
</feature>
<keyword evidence="5 8" id="KW-0812">Transmembrane</keyword>
<dbReference type="SUPFAM" id="SSF161098">
    <property type="entry name" value="MetI-like"/>
    <property type="match status" value="1"/>
</dbReference>
<keyword evidence="7 8" id="KW-0472">Membrane</keyword>
<evidence type="ECO:0000256" key="7">
    <source>
        <dbReference type="ARBA" id="ARBA00023136"/>
    </source>
</evidence>
<keyword evidence="2 8" id="KW-0813">Transport</keyword>
<evidence type="ECO:0000256" key="3">
    <source>
        <dbReference type="ARBA" id="ARBA00022475"/>
    </source>
</evidence>
<feature type="transmembrane region" description="Helical" evidence="8">
    <location>
        <begin position="78"/>
        <end position="101"/>
    </location>
</feature>
<feature type="transmembrane region" description="Helical" evidence="8">
    <location>
        <begin position="122"/>
        <end position="145"/>
    </location>
</feature>
<dbReference type="InterPro" id="IPR000515">
    <property type="entry name" value="MetI-like"/>
</dbReference>
<dbReference type="CDD" id="cd06261">
    <property type="entry name" value="TM_PBP2"/>
    <property type="match status" value="1"/>
</dbReference>
<evidence type="ECO:0000256" key="1">
    <source>
        <dbReference type="ARBA" id="ARBA00004429"/>
    </source>
</evidence>
<evidence type="ECO:0000259" key="9">
    <source>
        <dbReference type="PROSITE" id="PS50928"/>
    </source>
</evidence>
<evidence type="ECO:0000313" key="11">
    <source>
        <dbReference type="Proteomes" id="UP000263486"/>
    </source>
</evidence>
<dbReference type="Proteomes" id="UP000263486">
    <property type="component" value="Unassembled WGS sequence"/>
</dbReference>
<keyword evidence="3" id="KW-1003">Cell membrane</keyword>
<dbReference type="PANTHER" id="PTHR43357:SF4">
    <property type="entry name" value="INNER MEMBRANE ABC TRANSPORTER PERMEASE PROTEIN YDCV"/>
    <property type="match status" value="1"/>
</dbReference>
<keyword evidence="4" id="KW-0997">Cell inner membrane</keyword>
<dbReference type="RefSeq" id="WP_114643308.1">
    <property type="nucleotide sequence ID" value="NZ_JAACIO010000027.1"/>
</dbReference>
<sequence>MKNRSTWIGMGYNLFIAYTVAVINLFLAIPAARFLFRKKSRFKGIYMIILFAPLIIPSLSSVLGIHRSMIIYGLTDNLLGVILVNIIPSFPYVLLSLYGSFKGFPKRLEESALIDGVLKFQMYRYIILPILIPGILIGSTISILISLSEYILTLLIGGGEIITLPILMFPYLSSGDKIVGSVYAILFIFFNIAGILLFELGIRSVLKKITKVKLIDN</sequence>
<comment type="caution">
    <text evidence="10">The sequence shown here is derived from an EMBL/GenBank/DDBJ whole genome shotgun (WGS) entry which is preliminary data.</text>
</comment>
<comment type="subcellular location">
    <subcellularLocation>
        <location evidence="1">Cell inner membrane</location>
        <topology evidence="1">Multi-pass membrane protein</topology>
    </subcellularLocation>
    <subcellularLocation>
        <location evidence="8">Cell membrane</location>
        <topology evidence="8">Multi-pass membrane protein</topology>
    </subcellularLocation>
</comment>
<feature type="transmembrane region" description="Helical" evidence="8">
    <location>
        <begin position="12"/>
        <end position="32"/>
    </location>
</feature>
<proteinExistence type="inferred from homology"/>
<keyword evidence="11" id="KW-1185">Reference proteome</keyword>
<dbReference type="Pfam" id="PF00528">
    <property type="entry name" value="BPD_transp_1"/>
    <property type="match status" value="1"/>
</dbReference>
<evidence type="ECO:0000256" key="8">
    <source>
        <dbReference type="RuleBase" id="RU363032"/>
    </source>
</evidence>
<name>A0ABX9KE57_9FUSO</name>
<feature type="transmembrane region" description="Helical" evidence="8">
    <location>
        <begin position="178"/>
        <end position="198"/>
    </location>
</feature>
<dbReference type="EMBL" id="QUAJ01000028">
    <property type="protein sequence ID" value="REI39928.1"/>
    <property type="molecule type" value="Genomic_DNA"/>
</dbReference>
<gene>
    <name evidence="10" type="ORF">DYH56_13000</name>
</gene>
<feature type="transmembrane region" description="Helical" evidence="8">
    <location>
        <begin position="44"/>
        <end position="66"/>
    </location>
</feature>
<comment type="similarity">
    <text evidence="8">Belongs to the binding-protein-dependent transport system permease family.</text>
</comment>
<dbReference type="InterPro" id="IPR035906">
    <property type="entry name" value="MetI-like_sf"/>
</dbReference>
<evidence type="ECO:0000256" key="6">
    <source>
        <dbReference type="ARBA" id="ARBA00022989"/>
    </source>
</evidence>
<organism evidence="10 11">
    <name type="scientific">Psychrilyobacter piezotolerans</name>
    <dbReference type="NCBI Taxonomy" id="2293438"/>
    <lineage>
        <taxon>Bacteria</taxon>
        <taxon>Fusobacteriati</taxon>
        <taxon>Fusobacteriota</taxon>
        <taxon>Fusobacteriia</taxon>
        <taxon>Fusobacteriales</taxon>
        <taxon>Fusobacteriaceae</taxon>
        <taxon>Psychrilyobacter</taxon>
    </lineage>
</organism>
<dbReference type="Gene3D" id="1.10.3720.10">
    <property type="entry name" value="MetI-like"/>
    <property type="match status" value="1"/>
</dbReference>
<keyword evidence="6 8" id="KW-1133">Transmembrane helix</keyword>
<dbReference type="PANTHER" id="PTHR43357">
    <property type="entry name" value="INNER MEMBRANE ABC TRANSPORTER PERMEASE PROTEIN YDCV"/>
    <property type="match status" value="1"/>
</dbReference>
<reference evidence="10 11" key="1">
    <citation type="submission" date="2018-08" db="EMBL/GenBank/DDBJ databases">
        <title>Draft genome sequence of Psychrilyobacter sp. strain SD5 isolated from Black Sea water.</title>
        <authorList>
            <person name="Yadav S."/>
            <person name="Villanueva L."/>
            <person name="Damste J.S.S."/>
        </authorList>
    </citation>
    <scope>NUCLEOTIDE SEQUENCE [LARGE SCALE GENOMIC DNA]</scope>
    <source>
        <strain evidence="10 11">SD5</strain>
    </source>
</reference>